<dbReference type="SUPFAM" id="SSF51182">
    <property type="entry name" value="RmlC-like cupins"/>
    <property type="match status" value="1"/>
</dbReference>
<organism evidence="7">
    <name type="scientific">Pinus strobus</name>
    <name type="common">Eastern white pine</name>
    <dbReference type="NCBI Taxonomy" id="3348"/>
    <lineage>
        <taxon>Eukaryota</taxon>
        <taxon>Viridiplantae</taxon>
        <taxon>Streptophyta</taxon>
        <taxon>Embryophyta</taxon>
        <taxon>Tracheophyta</taxon>
        <taxon>Spermatophyta</taxon>
        <taxon>Pinopsida</taxon>
        <taxon>Pinidae</taxon>
        <taxon>Conifers I</taxon>
        <taxon>Pinales</taxon>
        <taxon>Pinaceae</taxon>
        <taxon>Pinus</taxon>
        <taxon>Pinus subgen. Strobus</taxon>
    </lineage>
</organism>
<feature type="compositionally biased region" description="Low complexity" evidence="5">
    <location>
        <begin position="259"/>
        <end position="276"/>
    </location>
</feature>
<accession>Q41017</accession>
<feature type="compositionally biased region" description="Low complexity" evidence="5">
    <location>
        <begin position="461"/>
        <end position="471"/>
    </location>
</feature>
<dbReference type="InterPro" id="IPR006045">
    <property type="entry name" value="Cupin_1"/>
</dbReference>
<feature type="region of interest" description="Disordered" evidence="5">
    <location>
        <begin position="259"/>
        <end position="286"/>
    </location>
</feature>
<feature type="compositionally biased region" description="Basic and acidic residues" evidence="5">
    <location>
        <begin position="27"/>
        <end position="38"/>
    </location>
</feature>
<dbReference type="Gene3D" id="2.60.120.10">
    <property type="entry name" value="Jelly Rolls"/>
    <property type="match status" value="2"/>
</dbReference>
<name>Q41017_PINST</name>
<dbReference type="CDD" id="cd02242">
    <property type="entry name" value="cupin_11S_legumin_N"/>
    <property type="match status" value="1"/>
</dbReference>
<dbReference type="PIR" id="S18156">
    <property type="entry name" value="S18156"/>
</dbReference>
<keyword evidence="2" id="KW-0758">Storage protein</keyword>
<feature type="region of interest" description="Disordered" evidence="5">
    <location>
        <begin position="172"/>
        <end position="212"/>
    </location>
</feature>
<dbReference type="GO" id="GO:0045735">
    <property type="term" value="F:nutrient reservoir activity"/>
    <property type="evidence" value="ECO:0007669"/>
    <property type="project" value="UniProtKB-KW"/>
</dbReference>
<evidence type="ECO:0000259" key="6">
    <source>
        <dbReference type="SMART" id="SM00835"/>
    </source>
</evidence>
<dbReference type="PRINTS" id="PR00439">
    <property type="entry name" value="11SGLOBULIN"/>
</dbReference>
<feature type="domain" description="Cupin type-1" evidence="6">
    <location>
        <begin position="300"/>
        <end position="437"/>
    </location>
</feature>
<sequence>MGKEEEGVVGVTMKNHHHQRAGRQRLSTHEPSESESIRSEGGTFELSTEEDNEELECAGVAFFRKTIERDAMSLPQYAGADLLLYVVRGEGRLGIVFPGCPETYREDEPSFQGRRSRRRSSERRGEEEDEDSSQKVRRIRRGDVIAIFAGAAYWSYNDGNEPLQIVAIADTSNPQNQNRRDYSSFPLAGPASSSGGGGRREEEGEEERGRRGVGNNILAGFNTRTLAQSLDVELETARRLQQNQHSRFFARVERGRRLSLPAPRSRSRSRSPYAGRQRQWGREDSENGVEELVCPMRVKHNADNPEDADVYVRDGGRMNIVNRYKLPALKYLGLGAERVILPGRASFVPSWRMNAHAIMYVTRGEGRIEVVGDEGRSVFDGRVKEGQFIVIPQFYAVVKQAGEDGLEYITFTTSDNSYRSTLAARQSVLKRCRGSVACGLQNRPKRSPSVMRNREHDTLILPPSSSLSGSGRYQDQQQNVTSLLVQVA</sequence>
<comment type="similarity">
    <text evidence="1">Belongs to the 11S seed storage protein (globulins) family.</text>
</comment>
<feature type="domain" description="Cupin type-1" evidence="6">
    <location>
        <begin position="29"/>
        <end position="238"/>
    </location>
</feature>
<feature type="region of interest" description="Disordered" evidence="5">
    <location>
        <begin position="443"/>
        <end position="474"/>
    </location>
</feature>
<dbReference type="AlphaFoldDB" id="Q41017"/>
<feature type="compositionally biased region" description="Basic and acidic residues" evidence="5">
    <location>
        <begin position="198"/>
        <end position="210"/>
    </location>
</feature>
<dbReference type="Pfam" id="PF00190">
    <property type="entry name" value="Cupin_1"/>
    <property type="match status" value="2"/>
</dbReference>
<evidence type="ECO:0000256" key="3">
    <source>
        <dbReference type="ARBA" id="ARBA00023129"/>
    </source>
</evidence>
<evidence type="ECO:0000256" key="4">
    <source>
        <dbReference type="ARBA" id="ARBA00023157"/>
    </source>
</evidence>
<dbReference type="EMBL" id="Z11486">
    <property type="protein sequence ID" value="CAA77568.1"/>
    <property type="molecule type" value="mRNA"/>
</dbReference>
<dbReference type="InterPro" id="IPR011051">
    <property type="entry name" value="RmlC_Cupin_sf"/>
</dbReference>
<protein>
    <submittedName>
        <fullName evidence="7">Pine globulin-1</fullName>
    </submittedName>
</protein>
<dbReference type="PANTHER" id="PTHR31189:SF54">
    <property type="entry name" value="11S GLOBULIN SEED STORAGE PROTEIN 2-LIKE"/>
    <property type="match status" value="1"/>
</dbReference>
<dbReference type="CDD" id="cd02243">
    <property type="entry name" value="cupin_11S_legumin_C"/>
    <property type="match status" value="1"/>
</dbReference>
<dbReference type="SMART" id="SM00835">
    <property type="entry name" value="Cupin_1"/>
    <property type="match status" value="2"/>
</dbReference>
<dbReference type="PANTHER" id="PTHR31189">
    <property type="entry name" value="OS03G0336100 PROTEIN-RELATED"/>
    <property type="match status" value="1"/>
</dbReference>
<keyword evidence="4" id="KW-1015">Disulfide bond</keyword>
<feature type="region of interest" description="Disordered" evidence="5">
    <location>
        <begin position="1"/>
        <end position="50"/>
    </location>
</feature>
<dbReference type="InterPro" id="IPR050253">
    <property type="entry name" value="Seed_Storage-Functional"/>
</dbReference>
<evidence type="ECO:0000256" key="1">
    <source>
        <dbReference type="ARBA" id="ARBA00007178"/>
    </source>
</evidence>
<keyword evidence="3" id="KW-0708">Seed storage protein</keyword>
<proteinExistence type="evidence at transcript level"/>
<feature type="region of interest" description="Disordered" evidence="5">
    <location>
        <begin position="99"/>
        <end position="135"/>
    </location>
</feature>
<evidence type="ECO:0000256" key="5">
    <source>
        <dbReference type="SAM" id="MobiDB-lite"/>
    </source>
</evidence>
<feature type="compositionally biased region" description="Basic residues" evidence="5">
    <location>
        <begin position="14"/>
        <end position="23"/>
    </location>
</feature>
<evidence type="ECO:0000256" key="2">
    <source>
        <dbReference type="ARBA" id="ARBA00022761"/>
    </source>
</evidence>
<dbReference type="InterPro" id="IPR006044">
    <property type="entry name" value="11S_seedstore_pln"/>
</dbReference>
<evidence type="ECO:0000313" key="7">
    <source>
        <dbReference type="EMBL" id="CAA77568.1"/>
    </source>
</evidence>
<dbReference type="InterPro" id="IPR014710">
    <property type="entry name" value="RmlC-like_jellyroll"/>
</dbReference>
<reference evidence="7" key="1">
    <citation type="journal article" date="1996" name="Int. J. Plant Sci.">
        <title>Genes encoding 11S--globulin-like proteins are expressed in the megagametophyte soon after fertilization in eastern white pine (Pinus strobus L.).</title>
        <authorList>
            <person name="Baker S.S."/>
            <person name="Rugh C.L."/>
            <person name="Whitmore F.W."/>
            <person name="Kamalay J.C."/>
        </authorList>
    </citation>
    <scope>NUCLEOTIDE SEQUENCE</scope>
    <source>
        <tissue evidence="7">Prothallium</tissue>
    </source>
</reference>